<dbReference type="PANTHER" id="PTHR30069:SF29">
    <property type="entry name" value="HEMOGLOBIN AND HEMOGLOBIN-HAPTOGLOBIN-BINDING PROTEIN 1-RELATED"/>
    <property type="match status" value="1"/>
</dbReference>
<keyword evidence="9 10" id="KW-0998">Cell outer membrane</keyword>
<protein>
    <submittedName>
        <fullName evidence="14">TonB-dependent receptor plug domain-containing protein</fullName>
    </submittedName>
</protein>
<dbReference type="RefSeq" id="WP_336924462.1">
    <property type="nucleotide sequence ID" value="NZ_JBANRO010000001.1"/>
</dbReference>
<dbReference type="CDD" id="cd01347">
    <property type="entry name" value="ligand_gated_channel"/>
    <property type="match status" value="1"/>
</dbReference>
<keyword evidence="2 10" id="KW-0813">Transport</keyword>
<dbReference type="InterPro" id="IPR000531">
    <property type="entry name" value="Beta-barrel_TonB"/>
</dbReference>
<evidence type="ECO:0000256" key="2">
    <source>
        <dbReference type="ARBA" id="ARBA00022448"/>
    </source>
</evidence>
<dbReference type="Gene3D" id="2.170.130.10">
    <property type="entry name" value="TonB-dependent receptor, plug domain"/>
    <property type="match status" value="1"/>
</dbReference>
<evidence type="ECO:0000256" key="5">
    <source>
        <dbReference type="ARBA" id="ARBA00022729"/>
    </source>
</evidence>
<dbReference type="InterPro" id="IPR037066">
    <property type="entry name" value="Plug_dom_sf"/>
</dbReference>
<evidence type="ECO:0000256" key="8">
    <source>
        <dbReference type="ARBA" id="ARBA00023170"/>
    </source>
</evidence>
<evidence type="ECO:0000256" key="9">
    <source>
        <dbReference type="ARBA" id="ARBA00023237"/>
    </source>
</evidence>
<reference evidence="15" key="1">
    <citation type="journal article" date="2019" name="Int. J. Syst. Evol. Microbiol.">
        <title>The Global Catalogue of Microorganisms (GCM) 10K type strain sequencing project: providing services to taxonomists for standard genome sequencing and annotation.</title>
        <authorList>
            <consortium name="The Broad Institute Genomics Platform"/>
            <consortium name="The Broad Institute Genome Sequencing Center for Infectious Disease"/>
            <person name="Wu L."/>
            <person name="Ma J."/>
        </authorList>
    </citation>
    <scope>NUCLEOTIDE SEQUENCE [LARGE SCALE GENOMIC DNA]</scope>
    <source>
        <strain evidence="15">KCTC 52607</strain>
    </source>
</reference>
<evidence type="ECO:0000259" key="12">
    <source>
        <dbReference type="Pfam" id="PF00593"/>
    </source>
</evidence>
<gene>
    <name evidence="14" type="ORF">ACFODU_14790</name>
</gene>
<feature type="domain" description="TonB-dependent receptor-like beta-barrel" evidence="12">
    <location>
        <begin position="230"/>
        <end position="592"/>
    </location>
</feature>
<dbReference type="Gene3D" id="2.40.170.20">
    <property type="entry name" value="TonB-dependent receptor, beta-barrel domain"/>
    <property type="match status" value="1"/>
</dbReference>
<feature type="domain" description="TonB-dependent receptor plug" evidence="13">
    <location>
        <begin position="33"/>
        <end position="135"/>
    </location>
</feature>
<accession>A0ABV7EBW7</accession>
<evidence type="ECO:0000256" key="1">
    <source>
        <dbReference type="ARBA" id="ARBA00004571"/>
    </source>
</evidence>
<evidence type="ECO:0000313" key="14">
    <source>
        <dbReference type="EMBL" id="MFC3099061.1"/>
    </source>
</evidence>
<comment type="caution">
    <text evidence="14">The sequence shown here is derived from an EMBL/GenBank/DDBJ whole genome shotgun (WGS) entry which is preliminary data.</text>
</comment>
<keyword evidence="3 10" id="KW-1134">Transmembrane beta strand</keyword>
<name>A0ABV7EBW7_9SPHN</name>
<evidence type="ECO:0000256" key="6">
    <source>
        <dbReference type="ARBA" id="ARBA00023077"/>
    </source>
</evidence>
<evidence type="ECO:0000256" key="3">
    <source>
        <dbReference type="ARBA" id="ARBA00022452"/>
    </source>
</evidence>
<evidence type="ECO:0000256" key="7">
    <source>
        <dbReference type="ARBA" id="ARBA00023136"/>
    </source>
</evidence>
<evidence type="ECO:0000259" key="13">
    <source>
        <dbReference type="Pfam" id="PF07715"/>
    </source>
</evidence>
<evidence type="ECO:0000256" key="4">
    <source>
        <dbReference type="ARBA" id="ARBA00022692"/>
    </source>
</evidence>
<evidence type="ECO:0000313" key="15">
    <source>
        <dbReference type="Proteomes" id="UP001595456"/>
    </source>
</evidence>
<evidence type="ECO:0000256" key="11">
    <source>
        <dbReference type="RuleBase" id="RU003357"/>
    </source>
</evidence>
<dbReference type="Pfam" id="PF00593">
    <property type="entry name" value="TonB_dep_Rec_b-barrel"/>
    <property type="match status" value="1"/>
</dbReference>
<dbReference type="InterPro" id="IPR039426">
    <property type="entry name" value="TonB-dep_rcpt-like"/>
</dbReference>
<sequence length="619" mass="65411">MATLPAAAQDTAPEQEPIVVTGSALPVPAPRIGSSLTVIGNADIVQRGDADVIDLLRTVPGLAVSQPGGTGQLAQVRIRGAEGNHTLVLIDGIEVAPVGNGEFDFSTLLTGAIDRIEVLRGPQGGLYGSNALGGVINILTRGGDGPAFEAGIEAGSFGTAMGRAAATLGNRETFLSATAQYRRTDGISAAAIGTEADGDRNASLTLRGGAQMAPGARVDALLRVVDKRTQTDGFDFSGGPLQGLAVDDGSYSNTRDIAAGATLTLAPLEGWSTALSASYTFGRLTGGADGTDFFGDRGARIRLSARSAYAFASGGGDAAHSITLFADYESERYRNAFPFAPEQIPVQRRSMAGLGAEYRVDLFDQLFLRASARHDDNADFADATTVALTAAWQLLGTGTRLHSSFGTGVTNPTFTEQFGFNPGTFVGNPDLRPEKARGFDIGVEQHVADWLLLDVTWFTATLRDEIVSLFPTVVNDAGRSRRHGVEVSGRMDLGWFGLSGSFTRLSARDPDGTREVRRPRRQASLDADAQIGAGRIALGAVYNGRMLDTDFRNFFVDFAAAKTPLDPFVLLRLAGSWRVSDRLEVTARVENLLDETYQQAISYGAPGRAAYAGLRVVLP</sequence>
<dbReference type="InterPro" id="IPR012910">
    <property type="entry name" value="Plug_dom"/>
</dbReference>
<dbReference type="Proteomes" id="UP001595456">
    <property type="component" value="Unassembled WGS sequence"/>
</dbReference>
<keyword evidence="6 11" id="KW-0798">TonB box</keyword>
<proteinExistence type="inferred from homology"/>
<dbReference type="SUPFAM" id="SSF56935">
    <property type="entry name" value="Porins"/>
    <property type="match status" value="1"/>
</dbReference>
<keyword evidence="4 10" id="KW-0812">Transmembrane</keyword>
<keyword evidence="15" id="KW-1185">Reference proteome</keyword>
<organism evidence="14 15">
    <name type="scientific">Alteraurantiacibacter palmitatis</name>
    <dbReference type="NCBI Taxonomy" id="2054628"/>
    <lineage>
        <taxon>Bacteria</taxon>
        <taxon>Pseudomonadati</taxon>
        <taxon>Pseudomonadota</taxon>
        <taxon>Alphaproteobacteria</taxon>
        <taxon>Sphingomonadales</taxon>
        <taxon>Erythrobacteraceae</taxon>
        <taxon>Alteraurantiacibacter</taxon>
    </lineage>
</organism>
<dbReference type="InterPro" id="IPR036942">
    <property type="entry name" value="Beta-barrel_TonB_sf"/>
</dbReference>
<dbReference type="PROSITE" id="PS52016">
    <property type="entry name" value="TONB_DEPENDENT_REC_3"/>
    <property type="match status" value="1"/>
</dbReference>
<comment type="subcellular location">
    <subcellularLocation>
        <location evidence="1 10">Cell outer membrane</location>
        <topology evidence="1 10">Multi-pass membrane protein</topology>
    </subcellularLocation>
</comment>
<evidence type="ECO:0000256" key="10">
    <source>
        <dbReference type="PROSITE-ProRule" id="PRU01360"/>
    </source>
</evidence>
<keyword evidence="7 10" id="KW-0472">Membrane</keyword>
<keyword evidence="8 14" id="KW-0675">Receptor</keyword>
<dbReference type="EMBL" id="JBHRST010000022">
    <property type="protein sequence ID" value="MFC3099061.1"/>
    <property type="molecule type" value="Genomic_DNA"/>
</dbReference>
<dbReference type="PANTHER" id="PTHR30069">
    <property type="entry name" value="TONB-DEPENDENT OUTER MEMBRANE RECEPTOR"/>
    <property type="match status" value="1"/>
</dbReference>
<keyword evidence="5" id="KW-0732">Signal</keyword>
<dbReference type="Pfam" id="PF07715">
    <property type="entry name" value="Plug"/>
    <property type="match status" value="1"/>
</dbReference>
<comment type="similarity">
    <text evidence="10 11">Belongs to the TonB-dependent receptor family.</text>
</comment>